<gene>
    <name evidence="2" type="ORF">E3N88_38249</name>
</gene>
<evidence type="ECO:0000313" key="3">
    <source>
        <dbReference type="Proteomes" id="UP000326396"/>
    </source>
</evidence>
<dbReference type="EMBL" id="SZYD01000018">
    <property type="protein sequence ID" value="KAD2804872.1"/>
    <property type="molecule type" value="Genomic_DNA"/>
</dbReference>
<dbReference type="AlphaFoldDB" id="A0A5N6LVZ5"/>
<proteinExistence type="predicted"/>
<comment type="caution">
    <text evidence="2">The sequence shown here is derived from an EMBL/GenBank/DDBJ whole genome shotgun (WGS) entry which is preliminary data.</text>
</comment>
<name>A0A5N6LVZ5_9ASTR</name>
<accession>A0A5N6LVZ5</accession>
<dbReference type="OrthoDB" id="1747431at2759"/>
<keyword evidence="3" id="KW-1185">Reference proteome</keyword>
<reference evidence="2 3" key="1">
    <citation type="submission" date="2019-05" db="EMBL/GenBank/DDBJ databases">
        <title>Mikania micrantha, genome provides insights into the molecular mechanism of rapid growth.</title>
        <authorList>
            <person name="Liu B."/>
        </authorList>
    </citation>
    <scope>NUCLEOTIDE SEQUENCE [LARGE SCALE GENOMIC DNA]</scope>
    <source>
        <strain evidence="2">NLD-2019</strain>
        <tissue evidence="2">Leaf</tissue>
    </source>
</reference>
<evidence type="ECO:0000313" key="2">
    <source>
        <dbReference type="EMBL" id="KAD2804872.1"/>
    </source>
</evidence>
<sequence>MGDKVSNSSGVISFDENTLTSSFIVRTDSMSCNELVDIVCSHVLIDRATVNVNLVLYYTFQGVPLTSNLFGDEGVNMLYYLDASQISFIGDIFVTWDPKIAIQPTSMMDLLRGFSASQSYVGEMGSPIHVDNQLIFQQPGDEEQEDADEELKDVDEEIQDQDDTQEDGDTEDSEVPPSDSESEDDTTQKRKYILVIRELRSINEEAWKYLLNIEKRKWTLLFDSGRRRWGTLTTNIFKSLNNVLRDARLLPIKACIDFTFQKVVSQYVNDAEITNNCNNALPSHMWSVLIIVTGVHKIMKFSCMIALKRVVCRQRDGLAHEIVDVRFYTYTYRQQYDGHYYSLRHKALWPDAGWIIQGDPSKVTTLREGHRILKRIRNEMVVHYANEPRNYKCGICMEQGHRMTNCPYANN</sequence>
<dbReference type="Proteomes" id="UP000326396">
    <property type="component" value="Linkage Group LG8"/>
</dbReference>
<organism evidence="2 3">
    <name type="scientific">Mikania micrantha</name>
    <name type="common">bitter vine</name>
    <dbReference type="NCBI Taxonomy" id="192012"/>
    <lineage>
        <taxon>Eukaryota</taxon>
        <taxon>Viridiplantae</taxon>
        <taxon>Streptophyta</taxon>
        <taxon>Embryophyta</taxon>
        <taxon>Tracheophyta</taxon>
        <taxon>Spermatophyta</taxon>
        <taxon>Magnoliopsida</taxon>
        <taxon>eudicotyledons</taxon>
        <taxon>Gunneridae</taxon>
        <taxon>Pentapetalae</taxon>
        <taxon>asterids</taxon>
        <taxon>campanulids</taxon>
        <taxon>Asterales</taxon>
        <taxon>Asteraceae</taxon>
        <taxon>Asteroideae</taxon>
        <taxon>Heliantheae alliance</taxon>
        <taxon>Eupatorieae</taxon>
        <taxon>Mikania</taxon>
    </lineage>
</organism>
<evidence type="ECO:0000256" key="1">
    <source>
        <dbReference type="SAM" id="MobiDB-lite"/>
    </source>
</evidence>
<protein>
    <submittedName>
        <fullName evidence="2">Uncharacterized protein</fullName>
    </submittedName>
</protein>
<feature type="compositionally biased region" description="Acidic residues" evidence="1">
    <location>
        <begin position="158"/>
        <end position="185"/>
    </location>
</feature>
<feature type="region of interest" description="Disordered" evidence="1">
    <location>
        <begin position="158"/>
        <end position="187"/>
    </location>
</feature>